<dbReference type="RefSeq" id="YP_358792.1">
    <property type="nucleotide sequence ID" value="NC_007501.1"/>
</dbReference>
<evidence type="ECO:0000313" key="1">
    <source>
        <dbReference type="EMBL" id="AAR04658.1"/>
    </source>
</evidence>
<organism evidence="1 2">
    <name type="scientific">Lactobacillus phage Lc-Nu</name>
    <dbReference type="NCBI Taxonomy" id="146269"/>
    <lineage>
        <taxon>Viruses</taxon>
        <taxon>Duplodnaviria</taxon>
        <taxon>Heunggongvirae</taxon>
        <taxon>Uroviricota</taxon>
        <taxon>Caudoviricetes</taxon>
        <taxon>Lacnuvirus</taxon>
        <taxon>Lacnuvirus LcNu</taxon>
    </lineage>
</organism>
<accession>A8YQM0</accession>
<evidence type="ECO:0000313" key="2">
    <source>
        <dbReference type="Proteomes" id="UP000002114"/>
    </source>
</evidence>
<protein>
    <submittedName>
        <fullName evidence="1">Replication protein</fullName>
    </submittedName>
</protein>
<proteinExistence type="predicted"/>
<keyword evidence="2" id="KW-1185">Reference proteome</keyword>
<gene>
    <name evidence="1" type="primary">ORF34</name>
</gene>
<dbReference type="EMBL" id="AY131267">
    <property type="protein sequence ID" value="AAR04658.1"/>
    <property type="molecule type" value="Genomic_DNA"/>
</dbReference>
<name>A8YQM0_9CAUD</name>
<reference evidence="1 2" key="1">
    <citation type="journal article" date="2006" name="Arch. Virol.">
        <title>The genome of the virulent phage Lc-Nu of probiotic Lactobacillus rhamnosus, and comparative genomics with Lactobacillus casei phages.</title>
        <authorList>
            <person name="Tuohimaa A."/>
            <person name="Riipinen K.A."/>
            <person name="Brandt K."/>
            <person name="Alatossava T."/>
        </authorList>
    </citation>
    <scope>NUCLEOTIDE SEQUENCE</scope>
</reference>
<dbReference type="OrthoDB" id="8703at10239"/>
<dbReference type="KEGG" id="vg:3726131"/>
<dbReference type="Proteomes" id="UP000002114">
    <property type="component" value="Segment"/>
</dbReference>
<dbReference type="GeneID" id="3726131"/>
<sequence length="295" mass="34374">MPQQGWIKLHRKVCNSFVWTNSDQLKLWLLILMKASHDDHRFLFNGKQVDVSNGQLVTGRDALAFEFNDGVSRDHRVVARTLWRWVKQFEKEQMLSIKSNTQYSVITVINYGLYQESDHQVSIDCPSSVHQVSTYKNLKNEENINTRAASTLESDFEKLWKLYPKKIGKKPALAAYKRAMSRKKNPATNKQIQDGIVAYRQLINSKGTEKRFVKDGSTFFNQESWNDYLEVVKEERDEQEARKPKFDPKKTAIAMYIDYNSPDRVLEEIQAQGIPIDPEDAKRYIAEYDEGRKQA</sequence>